<evidence type="ECO:0000313" key="3">
    <source>
        <dbReference type="Proteomes" id="UP000034849"/>
    </source>
</evidence>
<sequence length="338" mass="37595">MCYDNLLVLFKFLVFFLLCHREAEGHGHPNGIASFLVMTCRKKAGITISRQKGGKPQPDMESGKGKPHSWEVRNMDRKFKGSQSRQIEKLVGDVLASLAPDKDELQERVLAAPERSALFQQRVREVLVAMLARYFISLTDEEAFAWLMEDAGQEELYARQIITGCRKGAREQGFADNVPCHYAVEAGATLKFTIPTLGLCVDDFRYLQGWAFPDTPTERCLVSGVPTALREAASQNITTQLRTLAAVEVHWGVPTGFFSQELLPTVYTAGVALMHHKVTKRDMFNGLWVRTGTCIAGGRRLRLDWRGGRLACGIWRWGADGFPGLAVAALGVTKALEH</sequence>
<name>A0A0G0G7T6_9BACT</name>
<evidence type="ECO:0000256" key="1">
    <source>
        <dbReference type="SAM" id="MobiDB-lite"/>
    </source>
</evidence>
<dbReference type="STRING" id="1619046.US42_C0014G0050"/>
<reference evidence="2 3" key="1">
    <citation type="journal article" date="2015" name="Nature">
        <title>rRNA introns, odd ribosomes, and small enigmatic genomes across a large radiation of phyla.</title>
        <authorList>
            <person name="Brown C.T."/>
            <person name="Hug L.A."/>
            <person name="Thomas B.C."/>
            <person name="Sharon I."/>
            <person name="Castelle C.J."/>
            <person name="Singh A."/>
            <person name="Wilkins M.J."/>
            <person name="Williams K.H."/>
            <person name="Banfield J.F."/>
        </authorList>
    </citation>
    <scope>NUCLEOTIDE SEQUENCE [LARGE SCALE GENOMIC DNA]</scope>
</reference>
<gene>
    <name evidence="2" type="ORF">US42_C0014G0050</name>
</gene>
<evidence type="ECO:0000313" key="2">
    <source>
        <dbReference type="EMBL" id="KKQ27153.1"/>
    </source>
</evidence>
<proteinExistence type="predicted"/>
<accession>A0A0G0G7T6</accession>
<feature type="region of interest" description="Disordered" evidence="1">
    <location>
        <begin position="49"/>
        <end position="68"/>
    </location>
</feature>
<comment type="caution">
    <text evidence="2">The sequence shown here is derived from an EMBL/GenBank/DDBJ whole genome shotgun (WGS) entry which is preliminary data.</text>
</comment>
<dbReference type="AlphaFoldDB" id="A0A0G0G7T6"/>
<organism evidence="2 3">
    <name type="scientific">Candidatus Magasanikbacteria bacterium GW2011_GWC2_37_14</name>
    <dbReference type="NCBI Taxonomy" id="1619046"/>
    <lineage>
        <taxon>Bacteria</taxon>
        <taxon>Candidatus Magasanikiibacteriota</taxon>
    </lineage>
</organism>
<protein>
    <submittedName>
        <fullName evidence="2">Uncharacterized protein</fullName>
    </submittedName>
</protein>
<dbReference type="EMBL" id="LBSX01000014">
    <property type="protein sequence ID" value="KKQ27153.1"/>
    <property type="molecule type" value="Genomic_DNA"/>
</dbReference>
<dbReference type="Proteomes" id="UP000034849">
    <property type="component" value="Unassembled WGS sequence"/>
</dbReference>